<keyword evidence="2" id="KW-1133">Transmembrane helix</keyword>
<feature type="coiled-coil region" evidence="1">
    <location>
        <begin position="15"/>
        <end position="42"/>
    </location>
</feature>
<keyword evidence="2" id="KW-0472">Membrane</keyword>
<evidence type="ECO:0000313" key="3">
    <source>
        <dbReference type="Proteomes" id="UP000887575"/>
    </source>
</evidence>
<accession>A0AAF3ED47</accession>
<dbReference type="Pfam" id="PF05884">
    <property type="entry name" value="ZYG-11_interact"/>
    <property type="match status" value="1"/>
</dbReference>
<dbReference type="PANTHER" id="PTHR31176">
    <property type="entry name" value="MFS DOMAIN-CONTAINING PROTEIN-RELATED"/>
    <property type="match status" value="1"/>
</dbReference>
<dbReference type="Proteomes" id="UP000887575">
    <property type="component" value="Unassembled WGS sequence"/>
</dbReference>
<protein>
    <submittedName>
        <fullName evidence="4">Uncharacterized protein</fullName>
    </submittedName>
</protein>
<keyword evidence="1" id="KW-0175">Coiled coil</keyword>
<feature type="transmembrane region" description="Helical" evidence="2">
    <location>
        <begin position="94"/>
        <end position="125"/>
    </location>
</feature>
<dbReference type="AlphaFoldDB" id="A0AAF3ED47"/>
<name>A0AAF3ED47_9BILA</name>
<proteinExistence type="predicted"/>
<evidence type="ECO:0000256" key="1">
    <source>
        <dbReference type="SAM" id="Coils"/>
    </source>
</evidence>
<feature type="transmembrane region" description="Helical" evidence="2">
    <location>
        <begin position="193"/>
        <end position="212"/>
    </location>
</feature>
<feature type="transmembrane region" description="Helical" evidence="2">
    <location>
        <begin position="163"/>
        <end position="181"/>
    </location>
</feature>
<feature type="transmembrane region" description="Helical" evidence="2">
    <location>
        <begin position="250"/>
        <end position="270"/>
    </location>
</feature>
<evidence type="ECO:0000256" key="2">
    <source>
        <dbReference type="SAM" id="Phobius"/>
    </source>
</evidence>
<feature type="transmembrane region" description="Helical" evidence="2">
    <location>
        <begin position="137"/>
        <end position="157"/>
    </location>
</feature>
<sequence length="284" mass="30015">MSAIESVSNIATKFKDEFTDTASQLKQRASQLQETAPQLASEIQETVEPFKKDFLATVQAMDDVSTPPLVVLSSLTWSTILILGSSLANLVSSYLLAPIFLLLIGDWGALAGVLVGVPLYGYFIIKSSVAKDAADSTIRFFLLGAALVNGLLTGFLIRNSFLSATPCASMVVGVATVLYPIAAANFGGKRQLLLGVSVGGSLAVTLTLGAILGKLTGAFLALTLLYGACTVLALQYIFQHAKDESAKTYTYQLGLLVSTTAAYLLIHSIFGMSADAHANYKDSR</sequence>
<feature type="transmembrane region" description="Helical" evidence="2">
    <location>
        <begin position="218"/>
        <end position="238"/>
    </location>
</feature>
<reference evidence="4" key="1">
    <citation type="submission" date="2024-02" db="UniProtKB">
        <authorList>
            <consortium name="WormBaseParasite"/>
        </authorList>
    </citation>
    <scope>IDENTIFICATION</scope>
</reference>
<keyword evidence="2" id="KW-0812">Transmembrane</keyword>
<dbReference type="WBParaSite" id="MBELARI_LOCUS11866">
    <property type="protein sequence ID" value="MBELARI_LOCUS11866"/>
    <property type="gene ID" value="MBELARI_LOCUS11866"/>
</dbReference>
<feature type="transmembrane region" description="Helical" evidence="2">
    <location>
        <begin position="69"/>
        <end position="88"/>
    </location>
</feature>
<dbReference type="PANTHER" id="PTHR31176:SF1">
    <property type="entry name" value="MFS DOMAIN-CONTAINING PROTEIN-RELATED"/>
    <property type="match status" value="1"/>
</dbReference>
<dbReference type="InterPro" id="IPR008574">
    <property type="entry name" value="Nematodes_ZYG-11_interact"/>
</dbReference>
<evidence type="ECO:0000313" key="4">
    <source>
        <dbReference type="WBParaSite" id="MBELARI_LOCUS11866"/>
    </source>
</evidence>
<organism evidence="3 4">
    <name type="scientific">Mesorhabditis belari</name>
    <dbReference type="NCBI Taxonomy" id="2138241"/>
    <lineage>
        <taxon>Eukaryota</taxon>
        <taxon>Metazoa</taxon>
        <taxon>Ecdysozoa</taxon>
        <taxon>Nematoda</taxon>
        <taxon>Chromadorea</taxon>
        <taxon>Rhabditida</taxon>
        <taxon>Rhabditina</taxon>
        <taxon>Rhabditomorpha</taxon>
        <taxon>Rhabditoidea</taxon>
        <taxon>Rhabditidae</taxon>
        <taxon>Mesorhabditinae</taxon>
        <taxon>Mesorhabditis</taxon>
    </lineage>
</organism>
<keyword evidence="3" id="KW-1185">Reference proteome</keyword>